<dbReference type="SUPFAM" id="SSF54909">
    <property type="entry name" value="Dimeric alpha+beta barrel"/>
    <property type="match status" value="1"/>
</dbReference>
<dbReference type="OrthoDB" id="668782at2"/>
<dbReference type="PATRIC" id="fig|749927.5.peg.7284"/>
<proteinExistence type="inferred from homology"/>
<dbReference type="InterPro" id="IPR011008">
    <property type="entry name" value="Dimeric_a/b-barrel"/>
</dbReference>
<protein>
    <recommendedName>
        <fullName evidence="2">YCII-related domain-containing protein</fullName>
    </recommendedName>
</protein>
<dbReference type="GeneID" id="92874654"/>
<dbReference type="InterPro" id="IPR005545">
    <property type="entry name" value="YCII"/>
</dbReference>
<dbReference type="Proteomes" id="UP000000328">
    <property type="component" value="Chromosome"/>
</dbReference>
<name>A0A0H3DGD0_AMYMU</name>
<dbReference type="KEGG" id="amd:AMED_7005"/>
<dbReference type="PANTHER" id="PTHR35174">
    <property type="entry name" value="BLL7171 PROTEIN-RELATED"/>
    <property type="match status" value="1"/>
</dbReference>
<evidence type="ECO:0000313" key="3">
    <source>
        <dbReference type="EMBL" id="ADJ48724.1"/>
    </source>
</evidence>
<evidence type="ECO:0000313" key="4">
    <source>
        <dbReference type="Proteomes" id="UP000000328"/>
    </source>
</evidence>
<evidence type="ECO:0000256" key="1">
    <source>
        <dbReference type="ARBA" id="ARBA00007689"/>
    </source>
</evidence>
<dbReference type="EMBL" id="CP002000">
    <property type="protein sequence ID" value="ADJ48724.1"/>
    <property type="molecule type" value="Genomic_DNA"/>
</dbReference>
<organism evidence="3 4">
    <name type="scientific">Amycolatopsis mediterranei (strain U-32)</name>
    <dbReference type="NCBI Taxonomy" id="749927"/>
    <lineage>
        <taxon>Bacteria</taxon>
        <taxon>Bacillati</taxon>
        <taxon>Actinomycetota</taxon>
        <taxon>Actinomycetes</taxon>
        <taxon>Pseudonocardiales</taxon>
        <taxon>Pseudonocardiaceae</taxon>
        <taxon>Amycolatopsis</taxon>
    </lineage>
</organism>
<accession>A0A0H3DGD0</accession>
<evidence type="ECO:0000259" key="2">
    <source>
        <dbReference type="Pfam" id="PF03795"/>
    </source>
</evidence>
<dbReference type="RefSeq" id="WP_013228769.1">
    <property type="nucleotide sequence ID" value="NC_014318.1"/>
</dbReference>
<sequence length="107" mass="11847">MQYLVSVIDDKSNPGSTDRQPAISEFNDRLIAEGYWVFAGGLADTDAATVVDHRGEQAVISDGPFVESKEYLAGFWVWDVPDLDVALKLAAEASKVCDRKIEVRPFR</sequence>
<reference evidence="3 4" key="1">
    <citation type="journal article" date="2010" name="Cell Res.">
        <title>Complete genome sequence of the rifamycin SV-producing Amycolatopsis mediterranei U32 revealed its genetic characteristics in phylogeny and metabolism.</title>
        <authorList>
            <person name="Zhao W."/>
            <person name="Zhong Y."/>
            <person name="Yuan H."/>
            <person name="Wang J."/>
            <person name="Zheng H."/>
            <person name="Wang Y."/>
            <person name="Cen X."/>
            <person name="Xu F."/>
            <person name="Bai J."/>
            <person name="Han X."/>
            <person name="Lu G."/>
            <person name="Zhu Y."/>
            <person name="Shao Z."/>
            <person name="Yan H."/>
            <person name="Li C."/>
            <person name="Peng N."/>
            <person name="Zhang Z."/>
            <person name="Zhang Y."/>
            <person name="Lin W."/>
            <person name="Fan Y."/>
            <person name="Qin Z."/>
            <person name="Hu Y."/>
            <person name="Zhu B."/>
            <person name="Wang S."/>
            <person name="Ding X."/>
            <person name="Zhao G.P."/>
        </authorList>
    </citation>
    <scope>NUCLEOTIDE SEQUENCE [LARGE SCALE GENOMIC DNA]</scope>
    <source>
        <strain evidence="4">U-32</strain>
    </source>
</reference>
<dbReference type="AlphaFoldDB" id="A0A0H3DGD0"/>
<dbReference type="Gene3D" id="3.30.70.1060">
    <property type="entry name" value="Dimeric alpha+beta barrel"/>
    <property type="match status" value="1"/>
</dbReference>
<dbReference type="eggNOG" id="COG3795">
    <property type="taxonomic scope" value="Bacteria"/>
</dbReference>
<feature type="domain" description="YCII-related" evidence="2">
    <location>
        <begin position="1"/>
        <end position="102"/>
    </location>
</feature>
<dbReference type="PANTHER" id="PTHR35174:SF3">
    <property type="entry name" value="BLL7171 PROTEIN"/>
    <property type="match status" value="1"/>
</dbReference>
<dbReference type="HOGENOM" id="CLU_130902_3_1_11"/>
<gene>
    <name evidence="3" type="ordered locus">AMED_7005</name>
</gene>
<comment type="similarity">
    <text evidence="1">Belongs to the YciI family.</text>
</comment>
<dbReference type="Pfam" id="PF03795">
    <property type="entry name" value="YCII"/>
    <property type="match status" value="1"/>
</dbReference>